<dbReference type="PROSITE" id="PS00713">
    <property type="entry name" value="NA_DICARBOXYL_SYMP_1"/>
    <property type="match status" value="1"/>
</dbReference>
<dbReference type="InterPro" id="IPR001991">
    <property type="entry name" value="Na-dicarboxylate_symporter"/>
</dbReference>
<comment type="subcellular location">
    <subcellularLocation>
        <location evidence="1 11">Membrane</location>
        <topology evidence="1 11">Multi-pass membrane protein</topology>
    </subcellularLocation>
</comment>
<dbReference type="SUPFAM" id="SSF118215">
    <property type="entry name" value="Proton glutamate symport protein"/>
    <property type="match status" value="1"/>
</dbReference>
<evidence type="ECO:0000256" key="11">
    <source>
        <dbReference type="RuleBase" id="RU361216"/>
    </source>
</evidence>
<feature type="transmembrane region" description="Helical" evidence="11">
    <location>
        <begin position="36"/>
        <end position="58"/>
    </location>
</feature>
<dbReference type="AlphaFoldDB" id="A0A8C9TZF8"/>
<dbReference type="GeneTree" id="ENSGT00940000155379"/>
<evidence type="ECO:0000256" key="1">
    <source>
        <dbReference type="ARBA" id="ARBA00004141"/>
    </source>
</evidence>
<dbReference type="PANTHER" id="PTHR11958">
    <property type="entry name" value="SODIUM/DICARBOXYLATE SYMPORTER-RELATED"/>
    <property type="match status" value="1"/>
</dbReference>
<evidence type="ECO:0000256" key="2">
    <source>
        <dbReference type="ARBA" id="ARBA00022448"/>
    </source>
</evidence>
<feature type="transmembrane region" description="Helical" evidence="11">
    <location>
        <begin position="421"/>
        <end position="445"/>
    </location>
</feature>
<dbReference type="GO" id="GO:0005886">
    <property type="term" value="C:plasma membrane"/>
    <property type="evidence" value="ECO:0007669"/>
    <property type="project" value="TreeGrafter"/>
</dbReference>
<evidence type="ECO:0000256" key="4">
    <source>
        <dbReference type="ARBA" id="ARBA00022847"/>
    </source>
</evidence>
<evidence type="ECO:0000256" key="6">
    <source>
        <dbReference type="ARBA" id="ARBA00023136"/>
    </source>
</evidence>
<keyword evidence="2 11" id="KW-0813">Transport</keyword>
<dbReference type="PROSITE" id="PS00714">
    <property type="entry name" value="NA_DICARBOXYL_SYMP_2"/>
    <property type="match status" value="1"/>
</dbReference>
<gene>
    <name evidence="13" type="primary">SLC1A2</name>
</gene>
<dbReference type="PRINTS" id="PR00173">
    <property type="entry name" value="EDTRNSPORT"/>
</dbReference>
<dbReference type="FunFam" id="1.10.3860.10:FF:000002">
    <property type="entry name" value="Amino acid transporter"/>
    <property type="match status" value="1"/>
</dbReference>
<evidence type="ECO:0000313" key="14">
    <source>
        <dbReference type="Proteomes" id="UP000694397"/>
    </source>
</evidence>
<dbReference type="Gene3D" id="1.10.3860.10">
    <property type="entry name" value="Sodium:dicarboxylate symporter"/>
    <property type="match status" value="1"/>
</dbReference>
<evidence type="ECO:0000256" key="7">
    <source>
        <dbReference type="ARBA" id="ARBA00023180"/>
    </source>
</evidence>
<keyword evidence="14" id="KW-1185">Reference proteome</keyword>
<feature type="transmembrane region" description="Helical" evidence="11">
    <location>
        <begin position="111"/>
        <end position="133"/>
    </location>
</feature>
<feature type="compositionally biased region" description="Basic and acidic residues" evidence="12">
    <location>
        <begin position="1"/>
        <end position="16"/>
    </location>
</feature>
<evidence type="ECO:0000313" key="13">
    <source>
        <dbReference type="Ensembl" id="ENSSFOP00015054599.1"/>
    </source>
</evidence>
<dbReference type="Proteomes" id="UP000694397">
    <property type="component" value="Chromosome 11"/>
</dbReference>
<dbReference type="GO" id="GO:0015175">
    <property type="term" value="F:neutral L-amino acid transmembrane transporter activity"/>
    <property type="evidence" value="ECO:0007669"/>
    <property type="project" value="TreeGrafter"/>
</dbReference>
<reference evidence="13 14" key="1">
    <citation type="submission" date="2019-04" db="EMBL/GenBank/DDBJ databases">
        <authorList>
            <consortium name="Wellcome Sanger Institute Data Sharing"/>
        </authorList>
    </citation>
    <scope>NUCLEOTIDE SEQUENCE [LARGE SCALE GENOMIC DNA]</scope>
</reference>
<comment type="catalytic activity">
    <reaction evidence="10">
        <text>D-aspartate(out) + K(+)(in) + 3 Na(+)(out) + H(+)(out) = D-aspartate(in) + K(+)(out) + 3 Na(+)(in) + H(+)(in)</text>
        <dbReference type="Rhea" id="RHEA:71379"/>
        <dbReference type="ChEBI" id="CHEBI:15378"/>
        <dbReference type="ChEBI" id="CHEBI:29101"/>
        <dbReference type="ChEBI" id="CHEBI:29103"/>
        <dbReference type="ChEBI" id="CHEBI:29990"/>
    </reaction>
</comment>
<evidence type="ECO:0000256" key="9">
    <source>
        <dbReference type="ARBA" id="ARBA00048715"/>
    </source>
</evidence>
<feature type="region of interest" description="Disordered" evidence="12">
    <location>
        <begin position="1"/>
        <end position="22"/>
    </location>
</feature>
<dbReference type="GO" id="GO:0005313">
    <property type="term" value="F:L-glutamate transmembrane transporter activity"/>
    <property type="evidence" value="ECO:0007669"/>
    <property type="project" value="TreeGrafter"/>
</dbReference>
<dbReference type="Pfam" id="PF00375">
    <property type="entry name" value="SDF"/>
    <property type="match status" value="1"/>
</dbReference>
<comment type="catalytic activity">
    <reaction evidence="9">
        <text>K(+)(in) + L-aspartate(out) + 3 Na(+)(out) + H(+)(out) = K(+)(out) + L-aspartate(in) + 3 Na(+)(in) + H(+)(in)</text>
        <dbReference type="Rhea" id="RHEA:70851"/>
        <dbReference type="ChEBI" id="CHEBI:15378"/>
        <dbReference type="ChEBI" id="CHEBI:29101"/>
        <dbReference type="ChEBI" id="CHEBI:29103"/>
        <dbReference type="ChEBI" id="CHEBI:29991"/>
    </reaction>
</comment>
<keyword evidence="4 11" id="KW-0769">Symport</keyword>
<feature type="transmembrane region" description="Helical" evidence="11">
    <location>
        <begin position="333"/>
        <end position="356"/>
    </location>
</feature>
<dbReference type="GO" id="GO:0070778">
    <property type="term" value="P:L-aspartate transmembrane transport"/>
    <property type="evidence" value="ECO:0007669"/>
    <property type="project" value="TreeGrafter"/>
</dbReference>
<dbReference type="GO" id="GO:0098712">
    <property type="term" value="P:L-glutamate import across plasma membrane"/>
    <property type="evidence" value="ECO:0007669"/>
    <property type="project" value="TreeGrafter"/>
</dbReference>
<evidence type="ECO:0000256" key="8">
    <source>
        <dbReference type="ARBA" id="ARBA00047601"/>
    </source>
</evidence>
<keyword evidence="7" id="KW-0325">Glycoprotein</keyword>
<evidence type="ECO:0000256" key="5">
    <source>
        <dbReference type="ARBA" id="ARBA00022989"/>
    </source>
</evidence>
<evidence type="ECO:0000256" key="10">
    <source>
        <dbReference type="ARBA" id="ARBA00049118"/>
    </source>
</evidence>
<evidence type="ECO:0000256" key="3">
    <source>
        <dbReference type="ARBA" id="ARBA00022692"/>
    </source>
</evidence>
<dbReference type="PANTHER" id="PTHR11958:SF93">
    <property type="entry name" value="EXCITATORY AMINO ACID TRANSPORTER 2"/>
    <property type="match status" value="1"/>
</dbReference>
<feature type="transmembrane region" description="Helical" evidence="11">
    <location>
        <begin position="376"/>
        <end position="401"/>
    </location>
</feature>
<feature type="transmembrane region" description="Helical" evidence="11">
    <location>
        <begin position="301"/>
        <end position="327"/>
    </location>
</feature>
<evidence type="ECO:0000256" key="12">
    <source>
        <dbReference type="SAM" id="MobiDB-lite"/>
    </source>
</evidence>
<organism evidence="13 14">
    <name type="scientific">Scleropages formosus</name>
    <name type="common">Asian bonytongue</name>
    <name type="synonym">Osteoglossum formosum</name>
    <dbReference type="NCBI Taxonomy" id="113540"/>
    <lineage>
        <taxon>Eukaryota</taxon>
        <taxon>Metazoa</taxon>
        <taxon>Chordata</taxon>
        <taxon>Craniata</taxon>
        <taxon>Vertebrata</taxon>
        <taxon>Euteleostomi</taxon>
        <taxon>Actinopterygii</taxon>
        <taxon>Neopterygii</taxon>
        <taxon>Teleostei</taxon>
        <taxon>Osteoglossocephala</taxon>
        <taxon>Osteoglossomorpha</taxon>
        <taxon>Osteoglossiformes</taxon>
        <taxon>Osteoglossidae</taxon>
        <taxon>Scleropages</taxon>
    </lineage>
</organism>
<feature type="transmembrane region" description="Helical" evidence="11">
    <location>
        <begin position="268"/>
        <end position="289"/>
    </location>
</feature>
<dbReference type="InterPro" id="IPR018107">
    <property type="entry name" value="Na-dicarboxylate_symporter_CS"/>
</dbReference>
<dbReference type="InterPro" id="IPR050746">
    <property type="entry name" value="DAACS"/>
</dbReference>
<feature type="transmembrane region" description="Helical" evidence="11">
    <location>
        <begin position="79"/>
        <end position="99"/>
    </location>
</feature>
<comment type="similarity">
    <text evidence="11">Belongs to the dicarboxylate/amino acid:cation symporter (DAACS) (TC 2.A.23) family.</text>
</comment>
<dbReference type="GO" id="GO:0015501">
    <property type="term" value="F:glutamate:sodium symporter activity"/>
    <property type="evidence" value="ECO:0007669"/>
    <property type="project" value="TreeGrafter"/>
</dbReference>
<name>A0A8C9TZF8_SCLFO</name>
<comment type="catalytic activity">
    <reaction evidence="8">
        <text>K(+)(in) + L-glutamate(out) + 3 Na(+)(out) + H(+)(out) = K(+)(out) + L-glutamate(in) + 3 Na(+)(in) + H(+)(in)</text>
        <dbReference type="Rhea" id="RHEA:70699"/>
        <dbReference type="ChEBI" id="CHEBI:15378"/>
        <dbReference type="ChEBI" id="CHEBI:29101"/>
        <dbReference type="ChEBI" id="CHEBI:29103"/>
        <dbReference type="ChEBI" id="CHEBI:29985"/>
    </reaction>
</comment>
<keyword evidence="5 11" id="KW-1133">Transmembrane helix</keyword>
<reference evidence="13" key="2">
    <citation type="submission" date="2025-08" db="UniProtKB">
        <authorList>
            <consortium name="Ensembl"/>
        </authorList>
    </citation>
    <scope>IDENTIFICATION</scope>
</reference>
<dbReference type="InterPro" id="IPR036458">
    <property type="entry name" value="Na:dicarbo_symporter_sf"/>
</dbReference>
<sequence length="555" mass="60791">MPKQVEVRMHESHMEPVDTPTKPKSGGICSKLCKNMLLTLTVLGVILGSVAGMLLRYISPLPPDVIMVIAFPGDILMRMLKMLILPLIISSLITGLAGLDAKSSGRLGTRAMVYYMSTTIIAAVLGVILVLLIHPGNPKLRARLGEGNKNEEVSSLDAFFDLIRNLFPENLVQACFQQIQTVTKKVEQVNDYPEDVNSTMGDFLLNTTMAPPEPVYIIKKSLQFKSGMNVLGLIGFFIAFGICMGKMGEKARLMIDFFNILNEIVMRLVIMIMWYSPLGIACLICGKIISIKDLEVVARQLGMYMVTVIVGLIIHGAIFLPLIYFAIVRKNPFSFFMGIFQAWITALGTASSAGTLPVTFRCLEENLGIDKRVTRFVLPVGATINMDGTALYEAVAAIFIAQMNGIALDAGQIVTVSLTATLASIGAASIPSAGLVTMLLILTAVGLPTQDISLLVAVDWLLDRFRTSVNVVGDSYGAGIVYHLSKAELENLDALHGRSDDIEMTKTQSYYDDLKNHRENSSNQCIYAGHNSVRVDECKVHFTLTDIETYFNKGW</sequence>
<dbReference type="Ensembl" id="ENSSFOT00015071476.1">
    <property type="protein sequence ID" value="ENSSFOP00015054599.1"/>
    <property type="gene ID" value="ENSSFOG00015011028.2"/>
</dbReference>
<protein>
    <recommendedName>
        <fullName evidence="11">Amino acid transporter</fullName>
    </recommendedName>
</protein>
<proteinExistence type="inferred from homology"/>
<reference evidence="13" key="3">
    <citation type="submission" date="2025-09" db="UniProtKB">
        <authorList>
            <consortium name="Ensembl"/>
        </authorList>
    </citation>
    <scope>IDENTIFICATION</scope>
</reference>
<accession>A0A8C9TZF8</accession>
<keyword evidence="3 11" id="KW-0812">Transmembrane</keyword>
<keyword evidence="6 11" id="KW-0472">Membrane</keyword>
<feature type="transmembrane region" description="Helical" evidence="11">
    <location>
        <begin position="228"/>
        <end position="248"/>
    </location>
</feature>